<keyword evidence="7" id="KW-0067">ATP-binding</keyword>
<feature type="domain" description="Signal transduction histidine kinase subgroup 3 dimerisation and phosphoacceptor" evidence="13">
    <location>
        <begin position="205"/>
        <end position="270"/>
    </location>
</feature>
<evidence type="ECO:0000313" key="15">
    <source>
        <dbReference type="EMBL" id="GLY78007.1"/>
    </source>
</evidence>
<evidence type="ECO:0000256" key="2">
    <source>
        <dbReference type="ARBA" id="ARBA00012438"/>
    </source>
</evidence>
<comment type="catalytic activity">
    <reaction evidence="1">
        <text>ATP + protein L-histidine = ADP + protein N-phospho-L-histidine.</text>
        <dbReference type="EC" id="2.7.13.3"/>
    </reaction>
</comment>
<comment type="caution">
    <text evidence="15">The sequence shown here is derived from an EMBL/GenBank/DDBJ whole genome shotgun (WGS) entry which is preliminary data.</text>
</comment>
<keyword evidence="11" id="KW-1133">Transmembrane helix</keyword>
<keyword evidence="4" id="KW-0808">Transferase</keyword>
<dbReference type="RefSeq" id="WP_285628336.1">
    <property type="nucleotide sequence ID" value="NZ_BSTJ01000008.1"/>
</dbReference>
<dbReference type="GO" id="GO:0005524">
    <property type="term" value="F:ATP binding"/>
    <property type="evidence" value="ECO:0007669"/>
    <property type="project" value="UniProtKB-KW"/>
</dbReference>
<dbReference type="InterPro" id="IPR055558">
    <property type="entry name" value="DUF7134"/>
</dbReference>
<feature type="coiled-coil region" evidence="9">
    <location>
        <begin position="173"/>
        <end position="207"/>
    </location>
</feature>
<evidence type="ECO:0000256" key="9">
    <source>
        <dbReference type="SAM" id="Coils"/>
    </source>
</evidence>
<dbReference type="SUPFAM" id="SSF55874">
    <property type="entry name" value="ATPase domain of HSP90 chaperone/DNA topoisomerase II/histidine kinase"/>
    <property type="match status" value="1"/>
</dbReference>
<dbReference type="EC" id="2.7.13.3" evidence="2"/>
<keyword evidence="9" id="KW-0175">Coiled coil</keyword>
<evidence type="ECO:0000256" key="10">
    <source>
        <dbReference type="SAM" id="MobiDB-lite"/>
    </source>
</evidence>
<dbReference type="Pfam" id="PF02518">
    <property type="entry name" value="HATPase_c"/>
    <property type="match status" value="1"/>
</dbReference>
<dbReference type="PANTHER" id="PTHR24421:SF10">
    <property type="entry name" value="NITRATE_NITRITE SENSOR PROTEIN NARQ"/>
    <property type="match status" value="1"/>
</dbReference>
<dbReference type="Gene3D" id="3.30.565.10">
    <property type="entry name" value="Histidine kinase-like ATPase, C-terminal domain"/>
    <property type="match status" value="1"/>
</dbReference>
<sequence length="413" mass="44071">MTCDDAVAKGSPRHDPRTGASAPARWVRLVSGFVRGVDARHPLWWDVGPPIALALVTLPSYLGAGPVTWAVWLGFVVPLPWRRRHPFRVLLAMAVPAVVSLWNGAVPPNALGLCVALYGVALRSAISRVTWSGLLTGAAIAADVTWWPGDGLGLRILTGLMPCAASVLLGLFVRIRREEIAALEDKAALLERERDQQARLAAAAERNAIAREMHDIIGHNLSVIVGLADGGRFAAAKAPNQAVQALEAISDTSRQALGELRRVLGILRDGDPARRPATLAPQPTLADLGELLTRLRDTGLTVRYTTTGSPHDLSAGYQLMMYRMVQESLTNVLKHAGPDCEAQVRVRHGPEGVSVTVTNTGGPATVAAGADGTGQGLTGIRERAALYDGTLRTGPLPSGGWHVDLWLPREQDR</sequence>
<dbReference type="EMBL" id="BSTJ01000008">
    <property type="protein sequence ID" value="GLY78007.1"/>
    <property type="molecule type" value="Genomic_DNA"/>
</dbReference>
<evidence type="ECO:0000256" key="4">
    <source>
        <dbReference type="ARBA" id="ARBA00022679"/>
    </source>
</evidence>
<dbReference type="Pfam" id="PF23539">
    <property type="entry name" value="DUF7134"/>
    <property type="match status" value="1"/>
</dbReference>
<accession>A0A9W6VSZ0</accession>
<feature type="transmembrane region" description="Helical" evidence="11">
    <location>
        <begin position="87"/>
        <end position="105"/>
    </location>
</feature>
<keyword evidence="11" id="KW-0812">Transmembrane</keyword>
<evidence type="ECO:0000313" key="16">
    <source>
        <dbReference type="Proteomes" id="UP001165135"/>
    </source>
</evidence>
<evidence type="ECO:0000256" key="11">
    <source>
        <dbReference type="SAM" id="Phobius"/>
    </source>
</evidence>
<evidence type="ECO:0000256" key="1">
    <source>
        <dbReference type="ARBA" id="ARBA00000085"/>
    </source>
</evidence>
<evidence type="ECO:0000256" key="6">
    <source>
        <dbReference type="ARBA" id="ARBA00022777"/>
    </source>
</evidence>
<dbReference type="Gene3D" id="1.20.5.1930">
    <property type="match status" value="1"/>
</dbReference>
<keyword evidence="8" id="KW-0902">Two-component regulatory system</keyword>
<dbReference type="PANTHER" id="PTHR24421">
    <property type="entry name" value="NITRATE/NITRITE SENSOR PROTEIN NARX-RELATED"/>
    <property type="match status" value="1"/>
</dbReference>
<keyword evidence="3" id="KW-0597">Phosphoprotein</keyword>
<feature type="region of interest" description="Disordered" evidence="10">
    <location>
        <begin position="1"/>
        <end position="20"/>
    </location>
</feature>
<evidence type="ECO:0000259" key="14">
    <source>
        <dbReference type="Pfam" id="PF23539"/>
    </source>
</evidence>
<evidence type="ECO:0000256" key="3">
    <source>
        <dbReference type="ARBA" id="ARBA00022553"/>
    </source>
</evidence>
<feature type="domain" description="DUF7134" evidence="14">
    <location>
        <begin position="40"/>
        <end position="177"/>
    </location>
</feature>
<dbReference type="InterPro" id="IPR050482">
    <property type="entry name" value="Sensor_HK_TwoCompSys"/>
</dbReference>
<dbReference type="Proteomes" id="UP001165135">
    <property type="component" value="Unassembled WGS sequence"/>
</dbReference>
<name>A0A9W6VSZ0_9ACTN</name>
<gene>
    <name evidence="15" type="ORF">Airi01_062740</name>
</gene>
<evidence type="ECO:0000256" key="7">
    <source>
        <dbReference type="ARBA" id="ARBA00022840"/>
    </source>
</evidence>
<evidence type="ECO:0000259" key="13">
    <source>
        <dbReference type="Pfam" id="PF07730"/>
    </source>
</evidence>
<dbReference type="InterPro" id="IPR003594">
    <property type="entry name" value="HATPase_dom"/>
</dbReference>
<feature type="domain" description="Histidine kinase/HSP90-like ATPase" evidence="12">
    <location>
        <begin position="319"/>
        <end position="410"/>
    </location>
</feature>
<feature type="transmembrane region" description="Helical" evidence="11">
    <location>
        <begin position="152"/>
        <end position="173"/>
    </location>
</feature>
<evidence type="ECO:0000256" key="5">
    <source>
        <dbReference type="ARBA" id="ARBA00022741"/>
    </source>
</evidence>
<keyword evidence="5" id="KW-0547">Nucleotide-binding</keyword>
<keyword evidence="6 15" id="KW-0418">Kinase</keyword>
<keyword evidence="11" id="KW-0472">Membrane</keyword>
<dbReference type="GO" id="GO:0016020">
    <property type="term" value="C:membrane"/>
    <property type="evidence" value="ECO:0007669"/>
    <property type="project" value="InterPro"/>
</dbReference>
<protein>
    <recommendedName>
        <fullName evidence="2">histidine kinase</fullName>
        <ecNumber evidence="2">2.7.13.3</ecNumber>
    </recommendedName>
</protein>
<reference evidence="15" key="1">
    <citation type="submission" date="2023-03" db="EMBL/GenBank/DDBJ databases">
        <title>Actinoallomurus iriomotensis NBRC 103681.</title>
        <authorList>
            <person name="Ichikawa N."/>
            <person name="Sato H."/>
            <person name="Tonouchi N."/>
        </authorList>
    </citation>
    <scope>NUCLEOTIDE SEQUENCE</scope>
    <source>
        <strain evidence="15">NBRC 103681</strain>
    </source>
</reference>
<dbReference type="InterPro" id="IPR036890">
    <property type="entry name" value="HATPase_C_sf"/>
</dbReference>
<dbReference type="CDD" id="cd16917">
    <property type="entry name" value="HATPase_UhpB-NarQ-NarX-like"/>
    <property type="match status" value="1"/>
</dbReference>
<dbReference type="GO" id="GO:0000155">
    <property type="term" value="F:phosphorelay sensor kinase activity"/>
    <property type="evidence" value="ECO:0007669"/>
    <property type="project" value="InterPro"/>
</dbReference>
<evidence type="ECO:0000259" key="12">
    <source>
        <dbReference type="Pfam" id="PF02518"/>
    </source>
</evidence>
<organism evidence="15 16">
    <name type="scientific">Actinoallomurus iriomotensis</name>
    <dbReference type="NCBI Taxonomy" id="478107"/>
    <lineage>
        <taxon>Bacteria</taxon>
        <taxon>Bacillati</taxon>
        <taxon>Actinomycetota</taxon>
        <taxon>Actinomycetes</taxon>
        <taxon>Streptosporangiales</taxon>
        <taxon>Thermomonosporaceae</taxon>
        <taxon>Actinoallomurus</taxon>
    </lineage>
</organism>
<proteinExistence type="predicted"/>
<dbReference type="AlphaFoldDB" id="A0A9W6VSZ0"/>
<evidence type="ECO:0000256" key="8">
    <source>
        <dbReference type="ARBA" id="ARBA00023012"/>
    </source>
</evidence>
<dbReference type="GO" id="GO:0046983">
    <property type="term" value="F:protein dimerization activity"/>
    <property type="evidence" value="ECO:0007669"/>
    <property type="project" value="InterPro"/>
</dbReference>
<dbReference type="Pfam" id="PF07730">
    <property type="entry name" value="HisKA_3"/>
    <property type="match status" value="1"/>
</dbReference>
<feature type="transmembrane region" description="Helical" evidence="11">
    <location>
        <begin position="51"/>
        <end position="75"/>
    </location>
</feature>
<dbReference type="InterPro" id="IPR011712">
    <property type="entry name" value="Sig_transdc_His_kin_sub3_dim/P"/>
</dbReference>